<sequence>MTRFPWACAEPPRANRSPGSHLSCSSHRRLAISRTSFRLFGVTETQNEEVKLGKYIRPQED</sequence>
<evidence type="ECO:0000313" key="2">
    <source>
        <dbReference type="EMBL" id="ARI78110.1"/>
    </source>
</evidence>
<organism evidence="2 3">
    <name type="scientific">Halobacillus mangrovi</name>
    <dbReference type="NCBI Taxonomy" id="402384"/>
    <lineage>
        <taxon>Bacteria</taxon>
        <taxon>Bacillati</taxon>
        <taxon>Bacillota</taxon>
        <taxon>Bacilli</taxon>
        <taxon>Bacillales</taxon>
        <taxon>Bacillaceae</taxon>
        <taxon>Halobacillus</taxon>
    </lineage>
</organism>
<gene>
    <name evidence="2" type="ORF">HM131_15170</name>
</gene>
<proteinExistence type="predicted"/>
<evidence type="ECO:0000256" key="1">
    <source>
        <dbReference type="SAM" id="MobiDB-lite"/>
    </source>
</evidence>
<dbReference type="KEGG" id="hmn:HM131_15170"/>
<dbReference type="AlphaFoldDB" id="A0A1W5ZXX7"/>
<dbReference type="Proteomes" id="UP000192527">
    <property type="component" value="Chromosome"/>
</dbReference>
<name>A0A1W5ZXX7_9BACI</name>
<accession>A0A1W5ZXX7</accession>
<keyword evidence="3" id="KW-1185">Reference proteome</keyword>
<feature type="region of interest" description="Disordered" evidence="1">
    <location>
        <begin position="1"/>
        <end position="25"/>
    </location>
</feature>
<protein>
    <submittedName>
        <fullName evidence="2">Uncharacterized protein</fullName>
    </submittedName>
</protein>
<evidence type="ECO:0000313" key="3">
    <source>
        <dbReference type="Proteomes" id="UP000192527"/>
    </source>
</evidence>
<dbReference type="EMBL" id="CP020772">
    <property type="protein sequence ID" value="ARI78110.1"/>
    <property type="molecule type" value="Genomic_DNA"/>
</dbReference>
<reference evidence="2 3" key="1">
    <citation type="submission" date="2017-04" db="EMBL/GenBank/DDBJ databases">
        <title>The whole genome sequencing and assembly of Halobacillus mangrovi strain.</title>
        <authorList>
            <person name="Lee S.-J."/>
            <person name="Park M.-K."/>
            <person name="Kim J.-Y."/>
            <person name="Lee Y.-J."/>
            <person name="Yi H."/>
            <person name="Bahn Y.-S."/>
            <person name="Kim J.F."/>
            <person name="Lee D.-W."/>
        </authorList>
    </citation>
    <scope>NUCLEOTIDE SEQUENCE [LARGE SCALE GENOMIC DNA]</scope>
    <source>
        <strain evidence="2 3">KTB 131</strain>
    </source>
</reference>